<protein>
    <submittedName>
        <fullName evidence="1">Uncharacterized protein</fullName>
    </submittedName>
</protein>
<proteinExistence type="predicted"/>
<keyword evidence="2" id="KW-1185">Reference proteome</keyword>
<dbReference type="EMBL" id="PYMC01000002">
    <property type="protein sequence ID" value="PSW06503.1"/>
    <property type="molecule type" value="Genomic_DNA"/>
</dbReference>
<gene>
    <name evidence="1" type="ORF">C9I89_02920</name>
</gene>
<reference evidence="1 2" key="1">
    <citation type="submission" date="2018-03" db="EMBL/GenBank/DDBJ databases">
        <title>Whole genome sequencing of Histamine producing bacteria.</title>
        <authorList>
            <person name="Butler K."/>
        </authorList>
    </citation>
    <scope>NUCLEOTIDE SEQUENCE [LARGE SCALE GENOMIC DNA]</scope>
    <source>
        <strain evidence="1 2">DSM 16190</strain>
    </source>
</reference>
<evidence type="ECO:0000313" key="2">
    <source>
        <dbReference type="Proteomes" id="UP000240904"/>
    </source>
</evidence>
<organism evidence="1 2">
    <name type="scientific">Photobacterium lipolyticum</name>
    <dbReference type="NCBI Taxonomy" id="266810"/>
    <lineage>
        <taxon>Bacteria</taxon>
        <taxon>Pseudomonadati</taxon>
        <taxon>Pseudomonadota</taxon>
        <taxon>Gammaproteobacteria</taxon>
        <taxon>Vibrionales</taxon>
        <taxon>Vibrionaceae</taxon>
        <taxon>Photobacterium</taxon>
    </lineage>
</organism>
<accession>A0A2T3N2C8</accession>
<name>A0A2T3N2C8_9GAMM</name>
<comment type="caution">
    <text evidence="1">The sequence shown here is derived from an EMBL/GenBank/DDBJ whole genome shotgun (WGS) entry which is preliminary data.</text>
</comment>
<sequence length="72" mass="8385">MPNLQKLKHELIGGELYRFIKQITDVGGKSQKVVGFEERTREFSFKFMNFMWVAEIDASRVSMVKEVETSIV</sequence>
<dbReference type="AlphaFoldDB" id="A0A2T3N2C8"/>
<dbReference type="Proteomes" id="UP000240904">
    <property type="component" value="Unassembled WGS sequence"/>
</dbReference>
<evidence type="ECO:0000313" key="1">
    <source>
        <dbReference type="EMBL" id="PSW06503.1"/>
    </source>
</evidence>